<proteinExistence type="predicted"/>
<dbReference type="SMART" id="SM00061">
    <property type="entry name" value="MATH"/>
    <property type="match status" value="2"/>
</dbReference>
<dbReference type="CDD" id="cd00121">
    <property type="entry name" value="MATH"/>
    <property type="match status" value="2"/>
</dbReference>
<dbReference type="Gene3D" id="2.60.210.10">
    <property type="entry name" value="Apoptosis, Tumor Necrosis Factor Receptor Associated Protein 2, Chain A"/>
    <property type="match status" value="2"/>
</dbReference>
<dbReference type="PANTHER" id="PTHR46162">
    <property type="entry name" value="TRAF-LIKE FAMILY PROTEIN"/>
    <property type="match status" value="1"/>
</dbReference>
<dbReference type="EMBL" id="JBJKBG010000011">
    <property type="protein sequence ID" value="KAL3714593.1"/>
    <property type="molecule type" value="Genomic_DNA"/>
</dbReference>
<dbReference type="PROSITE" id="PS50144">
    <property type="entry name" value="MATH"/>
    <property type="match status" value="2"/>
</dbReference>
<gene>
    <name evidence="3" type="ORF">ACJRO7_006496</name>
</gene>
<keyword evidence="4" id="KW-1185">Reference proteome</keyword>
<dbReference type="PANTHER" id="PTHR46162:SF65">
    <property type="entry name" value="F9D12.8 PROTEIN-RELATED"/>
    <property type="match status" value="1"/>
</dbReference>
<name>A0ABD3IJ19_EUCGL</name>
<reference evidence="3 4" key="1">
    <citation type="submission" date="2024-11" db="EMBL/GenBank/DDBJ databases">
        <title>Chromosome-level genome assembly of Eucalyptus globulus Labill. provides insights into its genome evolution.</title>
        <authorList>
            <person name="Li X."/>
        </authorList>
    </citation>
    <scope>NUCLEOTIDE SEQUENCE [LARGE SCALE GENOMIC DNA]</scope>
    <source>
        <strain evidence="3">CL2024</strain>
        <tissue evidence="3">Fresh tender leaves</tissue>
    </source>
</reference>
<accession>A0ABD3IJ19</accession>
<keyword evidence="1" id="KW-0472">Membrane</keyword>
<feature type="domain" description="MATH" evidence="2">
    <location>
        <begin position="219"/>
        <end position="341"/>
    </location>
</feature>
<evidence type="ECO:0000256" key="1">
    <source>
        <dbReference type="SAM" id="Phobius"/>
    </source>
</evidence>
<sequence>MSKRKKEATDSNAAKVGDEHDGTVSLLEFLPETTDDNKQVEFSPNGFFWFFIFIFYAVLSTEFRDVVPAHFVLKIKSFSLFAKKSIEKYESGEFEAGGYKWKLILYPNGEKNRNGEDHVSVYLAASGTSPFQLGWEIHAVVRLSVYDQTCDRYFTVQGRVARFHALKSEWGVPRYMPLKTFTNPSNGYLVDDTCVFGVEVFVIKSSGVGECLMLKESAPYTHQWRISRLSSLGDESFSDVFTAGDHKWKVKLFPRGDLANRGQCLSMYLVLVDANNLASGQKMNVKFILRLKDQNNILRGQQVCTVWLSSSAMGWGWPTFMPLKTVGKCLMDDSCVIEAEVTVLGTVSKLP</sequence>
<keyword evidence="1" id="KW-0812">Transmembrane</keyword>
<organism evidence="3 4">
    <name type="scientific">Eucalyptus globulus</name>
    <name type="common">Tasmanian blue gum</name>
    <dbReference type="NCBI Taxonomy" id="34317"/>
    <lineage>
        <taxon>Eukaryota</taxon>
        <taxon>Viridiplantae</taxon>
        <taxon>Streptophyta</taxon>
        <taxon>Embryophyta</taxon>
        <taxon>Tracheophyta</taxon>
        <taxon>Spermatophyta</taxon>
        <taxon>Magnoliopsida</taxon>
        <taxon>eudicotyledons</taxon>
        <taxon>Gunneridae</taxon>
        <taxon>Pentapetalae</taxon>
        <taxon>rosids</taxon>
        <taxon>malvids</taxon>
        <taxon>Myrtales</taxon>
        <taxon>Myrtaceae</taxon>
        <taxon>Myrtoideae</taxon>
        <taxon>Eucalypteae</taxon>
        <taxon>Eucalyptus</taxon>
    </lineage>
</organism>
<feature type="domain" description="MATH" evidence="2">
    <location>
        <begin position="68"/>
        <end position="200"/>
    </location>
</feature>
<evidence type="ECO:0000313" key="3">
    <source>
        <dbReference type="EMBL" id="KAL3714593.1"/>
    </source>
</evidence>
<dbReference type="Pfam" id="PF22486">
    <property type="entry name" value="MATH_2"/>
    <property type="match status" value="2"/>
</dbReference>
<evidence type="ECO:0000259" key="2">
    <source>
        <dbReference type="PROSITE" id="PS50144"/>
    </source>
</evidence>
<dbReference type="SUPFAM" id="SSF49599">
    <property type="entry name" value="TRAF domain-like"/>
    <property type="match status" value="2"/>
</dbReference>
<feature type="transmembrane region" description="Helical" evidence="1">
    <location>
        <begin position="47"/>
        <end position="67"/>
    </location>
</feature>
<dbReference type="AlphaFoldDB" id="A0ABD3IJ19"/>
<protein>
    <recommendedName>
        <fullName evidence="2">MATH domain-containing protein</fullName>
    </recommendedName>
</protein>
<dbReference type="InterPro" id="IPR002083">
    <property type="entry name" value="MATH/TRAF_dom"/>
</dbReference>
<dbReference type="Proteomes" id="UP001634007">
    <property type="component" value="Unassembled WGS sequence"/>
</dbReference>
<evidence type="ECO:0000313" key="4">
    <source>
        <dbReference type="Proteomes" id="UP001634007"/>
    </source>
</evidence>
<comment type="caution">
    <text evidence="3">The sequence shown here is derived from an EMBL/GenBank/DDBJ whole genome shotgun (WGS) entry which is preliminary data.</text>
</comment>
<keyword evidence="1" id="KW-1133">Transmembrane helix</keyword>
<dbReference type="InterPro" id="IPR008974">
    <property type="entry name" value="TRAF-like"/>
</dbReference>